<accession>A0ABU3KC58</accession>
<evidence type="ECO:0008006" key="4">
    <source>
        <dbReference type="Google" id="ProtNLM"/>
    </source>
</evidence>
<gene>
    <name evidence="2" type="ORF">PPG34_17245</name>
</gene>
<dbReference type="Proteomes" id="UP001250932">
    <property type="component" value="Unassembled WGS sequence"/>
</dbReference>
<dbReference type="EMBL" id="JAQOUE010000002">
    <property type="protein sequence ID" value="MDT7044099.1"/>
    <property type="molecule type" value="Genomic_DNA"/>
</dbReference>
<sequence length="136" mass="15005">MATKFTRYLIGISLGFMIFTGTGLAADPAEVGKFVNARIEIGEMMTNYFSGGNQYGKGGRPDPAQMKKMGEDINAKLSTLLATHNLTIDEYRQRSPEIFANDAAVKEYLNQHPALKERYEALPFSRMGRGGSGRGY</sequence>
<evidence type="ECO:0000313" key="3">
    <source>
        <dbReference type="Proteomes" id="UP001250932"/>
    </source>
</evidence>
<name>A0ABU3KC58_9BACT</name>
<dbReference type="RefSeq" id="WP_313834685.1">
    <property type="nucleotide sequence ID" value="NZ_JAQOUE010000002.1"/>
</dbReference>
<evidence type="ECO:0000256" key="1">
    <source>
        <dbReference type="SAM" id="SignalP"/>
    </source>
</evidence>
<protein>
    <recommendedName>
        <fullName evidence="4">DUF4168 domain-containing protein</fullName>
    </recommendedName>
</protein>
<feature type="signal peptide" evidence="1">
    <location>
        <begin position="1"/>
        <end position="25"/>
    </location>
</feature>
<reference evidence="2 3" key="1">
    <citation type="journal article" date="2023" name="ISME J.">
        <title>Cultivation and genomic characterization of novel and ubiquitous marine nitrite-oxidizing bacteria from the Nitrospirales.</title>
        <authorList>
            <person name="Mueller A.J."/>
            <person name="Daebeler A."/>
            <person name="Herbold C.W."/>
            <person name="Kirkegaard R.H."/>
            <person name="Daims H."/>
        </authorList>
    </citation>
    <scope>NUCLEOTIDE SEQUENCE [LARGE SCALE GENOMIC DNA]</scope>
    <source>
        <strain evidence="2 3">EB</strain>
    </source>
</reference>
<proteinExistence type="predicted"/>
<organism evidence="2 3">
    <name type="scientific">Candidatus Nitronereus thalassa</name>
    <dbReference type="NCBI Taxonomy" id="3020898"/>
    <lineage>
        <taxon>Bacteria</taxon>
        <taxon>Pseudomonadati</taxon>
        <taxon>Nitrospirota</taxon>
        <taxon>Nitrospiria</taxon>
        <taxon>Nitrospirales</taxon>
        <taxon>Nitrospiraceae</taxon>
        <taxon>Candidatus Nitronereus</taxon>
    </lineage>
</organism>
<feature type="chain" id="PRO_5045567707" description="DUF4168 domain-containing protein" evidence="1">
    <location>
        <begin position="26"/>
        <end position="136"/>
    </location>
</feature>
<evidence type="ECO:0000313" key="2">
    <source>
        <dbReference type="EMBL" id="MDT7044099.1"/>
    </source>
</evidence>
<keyword evidence="3" id="KW-1185">Reference proteome</keyword>
<keyword evidence="1" id="KW-0732">Signal</keyword>
<comment type="caution">
    <text evidence="2">The sequence shown here is derived from an EMBL/GenBank/DDBJ whole genome shotgun (WGS) entry which is preliminary data.</text>
</comment>